<keyword evidence="1" id="KW-1133">Transmembrane helix</keyword>
<geneLocation type="mitochondrion" evidence="3"/>
<sequence length="149" mass="18592">MFYFSVFLAFFMFCLSFLESDPLKNCVMKCLGILFMSCYLSLGVHVWYSYFVILIFLSGIFFLLTYFCSMISFNYFYKYYYFFFFFLFFLFFFFFFDFDVFSFFFLDYNFLCIYYDFNYYYVFWIIFVLFLFLVLFSFSFNGGGYMRGL</sequence>
<reference evidence="3" key="1">
    <citation type="journal article" date="2016" name="PLoS Negl. Trop. Dis.">
        <title>The mitochondrial genomes of the zoonotic canine filarial parasites Dirofilaria (Nochtiella) repens and Candidatus Dirofilaria (Nochtiella) honkongensis.</title>
        <authorList>
            <person name="Yilmaz E."/>
            <person name="Fritzenwanker M."/>
            <person name="Pantchev N."/>
            <person name="Lendner M."/>
            <person name="Wongkamchai S."/>
            <person name="Otranto D."/>
            <person name="Kroidl I."/>
            <person name="Dennebaum M."/>
            <person name="Lee T.H."/>
            <person name="Anh L.T."/>
            <person name="Ramunke S."/>
            <person name="Schaper R."/>
            <person name="von Samson-Himmelstjerna G."/>
            <person name="Poppert S."/>
            <person name="Krucken J."/>
        </authorList>
    </citation>
    <scope>NUCLEOTIDE SEQUENCE</scope>
</reference>
<name>A0A1C9J9Y6_9BILA</name>
<feature type="transmembrane region" description="Helical" evidence="1">
    <location>
        <begin position="118"/>
        <end position="140"/>
    </location>
</feature>
<keyword evidence="2" id="KW-0732">Signal</keyword>
<gene>
    <name evidence="3" type="primary">ND6</name>
</gene>
<keyword evidence="1" id="KW-0812">Transmembrane</keyword>
<feature type="transmembrane region" description="Helical" evidence="1">
    <location>
        <begin position="79"/>
        <end position="106"/>
    </location>
</feature>
<evidence type="ECO:0000313" key="3">
    <source>
        <dbReference type="EMBL" id="AOP18645.1"/>
    </source>
</evidence>
<protein>
    <submittedName>
        <fullName evidence="3">NADH dehydrogenase subunit 6</fullName>
    </submittedName>
</protein>
<proteinExistence type="predicted"/>
<organism evidence="3">
    <name type="scientific">Dirofilaria repens</name>
    <dbReference type="NCBI Taxonomy" id="31241"/>
    <lineage>
        <taxon>Eukaryota</taxon>
        <taxon>Metazoa</taxon>
        <taxon>Ecdysozoa</taxon>
        <taxon>Nematoda</taxon>
        <taxon>Chromadorea</taxon>
        <taxon>Rhabditida</taxon>
        <taxon>Spirurina</taxon>
        <taxon>Spiruromorpha</taxon>
        <taxon>Filarioidea</taxon>
        <taxon>Onchocercidae</taxon>
        <taxon>Dirofilaria</taxon>
    </lineage>
</organism>
<keyword evidence="3" id="KW-0496">Mitochondrion</keyword>
<dbReference type="AlphaFoldDB" id="A0A1C9J9Y6"/>
<accession>A0A1C9J9Y6</accession>
<feature type="transmembrane region" description="Helical" evidence="1">
    <location>
        <begin position="44"/>
        <end position="67"/>
    </location>
</feature>
<dbReference type="EMBL" id="KX265047">
    <property type="protein sequence ID" value="AOP18645.1"/>
    <property type="molecule type" value="Genomic_DNA"/>
</dbReference>
<feature type="signal peptide" evidence="2">
    <location>
        <begin position="1"/>
        <end position="20"/>
    </location>
</feature>
<evidence type="ECO:0000256" key="1">
    <source>
        <dbReference type="SAM" id="Phobius"/>
    </source>
</evidence>
<evidence type="ECO:0000256" key="2">
    <source>
        <dbReference type="SAM" id="SignalP"/>
    </source>
</evidence>
<keyword evidence="1" id="KW-0472">Membrane</keyword>
<feature type="chain" id="PRO_5008894482" evidence="2">
    <location>
        <begin position="21"/>
        <end position="149"/>
    </location>
</feature>